<dbReference type="AlphaFoldDB" id="A0A6A5VFC7"/>
<proteinExistence type="predicted"/>
<reference evidence="3" key="1">
    <citation type="journal article" date="2020" name="Stud. Mycol.">
        <title>101 Dothideomycetes genomes: a test case for predicting lifestyles and emergence of pathogens.</title>
        <authorList>
            <person name="Haridas S."/>
            <person name="Albert R."/>
            <person name="Binder M."/>
            <person name="Bloem J."/>
            <person name="Labutti K."/>
            <person name="Salamov A."/>
            <person name="Andreopoulos B."/>
            <person name="Baker S."/>
            <person name="Barry K."/>
            <person name="Bills G."/>
            <person name="Bluhm B."/>
            <person name="Cannon C."/>
            <person name="Castanera R."/>
            <person name="Culley D."/>
            <person name="Daum C."/>
            <person name="Ezra D."/>
            <person name="Gonzalez J."/>
            <person name="Henrissat B."/>
            <person name="Kuo A."/>
            <person name="Liang C."/>
            <person name="Lipzen A."/>
            <person name="Lutzoni F."/>
            <person name="Magnuson J."/>
            <person name="Mondo S."/>
            <person name="Nolan M."/>
            <person name="Ohm R."/>
            <person name="Pangilinan J."/>
            <person name="Park H.-J."/>
            <person name="Ramirez L."/>
            <person name="Alfaro M."/>
            <person name="Sun H."/>
            <person name="Tritt A."/>
            <person name="Yoshinaga Y."/>
            <person name="Zwiers L.-H."/>
            <person name="Turgeon B."/>
            <person name="Goodwin S."/>
            <person name="Spatafora J."/>
            <person name="Crous P."/>
            <person name="Grigoriev I."/>
        </authorList>
    </citation>
    <scope>NUCLEOTIDE SEQUENCE</scope>
    <source>
        <strain evidence="3">CBS 107.79</strain>
    </source>
</reference>
<evidence type="ECO:0000313" key="3">
    <source>
        <dbReference type="EMBL" id="KAF1975775.1"/>
    </source>
</evidence>
<accession>A0A6A5VFC7</accession>
<dbReference type="Proteomes" id="UP000800036">
    <property type="component" value="Unassembled WGS sequence"/>
</dbReference>
<evidence type="ECO:0000313" key="4">
    <source>
        <dbReference type="Proteomes" id="UP000800036"/>
    </source>
</evidence>
<sequence length="118" mass="12994">MVLCCVFAVCRTSATGIPVFCSLRCVACWMYGLNALELRESGWSAQSRSQAMCDMSQYLGKLQLVACAVIGCFRIEPSLEANQLRSSNTKPLANRIGRGRPSAQSISRARQSQLRARM</sequence>
<feature type="chain" id="PRO_5025653153" description="Secreted protein" evidence="2">
    <location>
        <begin position="17"/>
        <end position="118"/>
    </location>
</feature>
<keyword evidence="2" id="KW-0732">Signal</keyword>
<keyword evidence="4" id="KW-1185">Reference proteome</keyword>
<feature type="compositionally biased region" description="Low complexity" evidence="1">
    <location>
        <begin position="102"/>
        <end position="118"/>
    </location>
</feature>
<evidence type="ECO:0008006" key="5">
    <source>
        <dbReference type="Google" id="ProtNLM"/>
    </source>
</evidence>
<evidence type="ECO:0000256" key="1">
    <source>
        <dbReference type="SAM" id="MobiDB-lite"/>
    </source>
</evidence>
<feature type="signal peptide" evidence="2">
    <location>
        <begin position="1"/>
        <end position="16"/>
    </location>
</feature>
<organism evidence="3 4">
    <name type="scientific">Bimuria novae-zelandiae CBS 107.79</name>
    <dbReference type="NCBI Taxonomy" id="1447943"/>
    <lineage>
        <taxon>Eukaryota</taxon>
        <taxon>Fungi</taxon>
        <taxon>Dikarya</taxon>
        <taxon>Ascomycota</taxon>
        <taxon>Pezizomycotina</taxon>
        <taxon>Dothideomycetes</taxon>
        <taxon>Pleosporomycetidae</taxon>
        <taxon>Pleosporales</taxon>
        <taxon>Massarineae</taxon>
        <taxon>Didymosphaeriaceae</taxon>
        <taxon>Bimuria</taxon>
    </lineage>
</organism>
<evidence type="ECO:0000256" key="2">
    <source>
        <dbReference type="SAM" id="SignalP"/>
    </source>
</evidence>
<feature type="region of interest" description="Disordered" evidence="1">
    <location>
        <begin position="90"/>
        <end position="118"/>
    </location>
</feature>
<protein>
    <recommendedName>
        <fullName evidence="5">Secreted protein</fullName>
    </recommendedName>
</protein>
<name>A0A6A5VFC7_9PLEO</name>
<gene>
    <name evidence="3" type="ORF">BU23DRAFT_67450</name>
</gene>
<dbReference type="EMBL" id="ML976669">
    <property type="protein sequence ID" value="KAF1975775.1"/>
    <property type="molecule type" value="Genomic_DNA"/>
</dbReference>